<keyword evidence="3" id="KW-0378">Hydrolase</keyword>
<dbReference type="GO" id="GO:0004181">
    <property type="term" value="F:metallocarboxypeptidase activity"/>
    <property type="evidence" value="ECO:0007669"/>
    <property type="project" value="InterPro"/>
</dbReference>
<gene>
    <name evidence="7" type="ORF">KBB96_17660</name>
</gene>
<dbReference type="RefSeq" id="WP_211630813.1">
    <property type="nucleotide sequence ID" value="NZ_CP073100.1"/>
</dbReference>
<dbReference type="PROSITE" id="PS52035">
    <property type="entry name" value="PEPTIDASE_M14"/>
    <property type="match status" value="1"/>
</dbReference>
<sequence>MKHARELRDRRLHAMLAAVSETFDWPGFLPAFASAAVAAGFRPHRYGSTPSGDLMAWLKPGSGKRSYLSAGIHGDEPAGPLALLELMRSGAFHDQGEWLLCPALNPTGLAMGRRENADGRDLNRDYWVRRTPEVCAHTKWLHANGIADRFISLHEDWESTGFYFYEINCGPDRPDRARAILEAVSPWFPAEPNAVIDDHDIREPGWIYHPAEADMPDHWPEAIFLAKNGCGLSFTFETPSSAPLASRVAAHVAAVRAALEF</sequence>
<evidence type="ECO:0000256" key="3">
    <source>
        <dbReference type="ARBA" id="ARBA00022801"/>
    </source>
</evidence>
<evidence type="ECO:0000313" key="7">
    <source>
        <dbReference type="EMBL" id="QUE50673.1"/>
    </source>
</evidence>
<reference evidence="7" key="1">
    <citation type="submission" date="2021-04" db="EMBL/GenBank/DDBJ databases">
        <title>Luteolibacter sp. 32A isolated from the skin of an Anderson's salamander (Ambystoma andersonii).</title>
        <authorList>
            <person name="Spergser J."/>
            <person name="Busse H.-J."/>
        </authorList>
    </citation>
    <scope>NUCLEOTIDE SEQUENCE</scope>
    <source>
        <strain evidence="7">32A</strain>
    </source>
</reference>
<evidence type="ECO:0000256" key="1">
    <source>
        <dbReference type="ARBA" id="ARBA00001947"/>
    </source>
</evidence>
<keyword evidence="8" id="KW-1185">Reference proteome</keyword>
<dbReference type="GO" id="GO:0006508">
    <property type="term" value="P:proteolysis"/>
    <property type="evidence" value="ECO:0007669"/>
    <property type="project" value="InterPro"/>
</dbReference>
<comment type="similarity">
    <text evidence="5">Belongs to the peptidase M14 family.</text>
</comment>
<dbReference type="AlphaFoldDB" id="A0A975G820"/>
<dbReference type="KEGG" id="lamb:KBB96_17660"/>
<dbReference type="Proteomes" id="UP000676169">
    <property type="component" value="Chromosome"/>
</dbReference>
<evidence type="ECO:0000256" key="5">
    <source>
        <dbReference type="PROSITE-ProRule" id="PRU01379"/>
    </source>
</evidence>
<feature type="active site" description="Proton donor/acceptor" evidence="5">
    <location>
        <position position="237"/>
    </location>
</feature>
<evidence type="ECO:0000313" key="8">
    <source>
        <dbReference type="Proteomes" id="UP000676169"/>
    </source>
</evidence>
<feature type="domain" description="Peptidase M14" evidence="6">
    <location>
        <begin position="5"/>
        <end position="261"/>
    </location>
</feature>
<comment type="cofactor">
    <cofactor evidence="1">
        <name>Zn(2+)</name>
        <dbReference type="ChEBI" id="CHEBI:29105"/>
    </cofactor>
</comment>
<dbReference type="GO" id="GO:0016788">
    <property type="term" value="F:hydrolase activity, acting on ester bonds"/>
    <property type="evidence" value="ECO:0007669"/>
    <property type="project" value="InterPro"/>
</dbReference>
<dbReference type="GO" id="GO:0008270">
    <property type="term" value="F:zinc ion binding"/>
    <property type="evidence" value="ECO:0007669"/>
    <property type="project" value="InterPro"/>
</dbReference>
<proteinExistence type="inferred from homology"/>
<evidence type="ECO:0000256" key="2">
    <source>
        <dbReference type="ARBA" id="ARBA00022723"/>
    </source>
</evidence>
<dbReference type="InterPro" id="IPR000834">
    <property type="entry name" value="Peptidase_M14"/>
</dbReference>
<keyword evidence="4" id="KW-0862">Zinc</keyword>
<keyword evidence="2" id="KW-0479">Metal-binding</keyword>
<accession>A0A975G820</accession>
<evidence type="ECO:0000256" key="4">
    <source>
        <dbReference type="ARBA" id="ARBA00022833"/>
    </source>
</evidence>
<dbReference type="Pfam" id="PF24827">
    <property type="entry name" value="AstE_AspA_cat"/>
    <property type="match status" value="1"/>
</dbReference>
<organism evidence="7 8">
    <name type="scientific">Luteolibacter ambystomatis</name>
    <dbReference type="NCBI Taxonomy" id="2824561"/>
    <lineage>
        <taxon>Bacteria</taxon>
        <taxon>Pseudomonadati</taxon>
        <taxon>Verrucomicrobiota</taxon>
        <taxon>Verrucomicrobiia</taxon>
        <taxon>Verrucomicrobiales</taxon>
        <taxon>Verrucomicrobiaceae</taxon>
        <taxon>Luteolibacter</taxon>
    </lineage>
</organism>
<evidence type="ECO:0000259" key="6">
    <source>
        <dbReference type="PROSITE" id="PS52035"/>
    </source>
</evidence>
<name>A0A975G820_9BACT</name>
<dbReference type="Gene3D" id="3.40.630.10">
    <property type="entry name" value="Zn peptidases"/>
    <property type="match status" value="1"/>
</dbReference>
<dbReference type="SUPFAM" id="SSF53187">
    <property type="entry name" value="Zn-dependent exopeptidases"/>
    <property type="match status" value="1"/>
</dbReference>
<dbReference type="CDD" id="cd06231">
    <property type="entry name" value="M14_REP34-like"/>
    <property type="match status" value="1"/>
</dbReference>
<protein>
    <submittedName>
        <fullName evidence="7">M14 family metallocarboxypeptidase</fullName>
    </submittedName>
</protein>
<dbReference type="EMBL" id="CP073100">
    <property type="protein sequence ID" value="QUE50673.1"/>
    <property type="molecule type" value="Genomic_DNA"/>
</dbReference>
<dbReference type="InterPro" id="IPR055438">
    <property type="entry name" value="AstE_AspA_cat"/>
</dbReference>